<gene>
    <name evidence="1" type="ORF">PROFUN_09537</name>
</gene>
<reference evidence="1 2" key="1">
    <citation type="journal article" date="2018" name="Genome Biol. Evol.">
        <title>Multiple Roots of Fruiting Body Formation in Amoebozoa.</title>
        <authorList>
            <person name="Hillmann F."/>
            <person name="Forbes G."/>
            <person name="Novohradska S."/>
            <person name="Ferling I."/>
            <person name="Riege K."/>
            <person name="Groth M."/>
            <person name="Westermann M."/>
            <person name="Marz M."/>
            <person name="Spaller T."/>
            <person name="Winckler T."/>
            <person name="Schaap P."/>
            <person name="Glockner G."/>
        </authorList>
    </citation>
    <scope>NUCLEOTIDE SEQUENCE [LARGE SCALE GENOMIC DNA]</scope>
    <source>
        <strain evidence="1 2">Jena</strain>
    </source>
</reference>
<accession>A0A2P6MT29</accession>
<protein>
    <submittedName>
        <fullName evidence="1">Uncharacterized protein</fullName>
    </submittedName>
</protein>
<dbReference type="PANTHER" id="PTHR24138">
    <property type="entry name" value="INTRACELLLAR PHOSPHOLIPASE A FAMILY"/>
    <property type="match status" value="1"/>
</dbReference>
<dbReference type="Proteomes" id="UP000241769">
    <property type="component" value="Unassembled WGS sequence"/>
</dbReference>
<evidence type="ECO:0000313" key="1">
    <source>
        <dbReference type="EMBL" id="PRP74837.1"/>
    </source>
</evidence>
<proteinExistence type="predicted"/>
<dbReference type="AlphaFoldDB" id="A0A2P6MT29"/>
<organism evidence="1 2">
    <name type="scientific">Planoprotostelium fungivorum</name>
    <dbReference type="NCBI Taxonomy" id="1890364"/>
    <lineage>
        <taxon>Eukaryota</taxon>
        <taxon>Amoebozoa</taxon>
        <taxon>Evosea</taxon>
        <taxon>Variosea</taxon>
        <taxon>Cavosteliida</taxon>
        <taxon>Cavosteliaceae</taxon>
        <taxon>Planoprotostelium</taxon>
    </lineage>
</organism>
<comment type="caution">
    <text evidence="1">The sequence shown here is derived from an EMBL/GenBank/DDBJ whole genome shotgun (WGS) entry which is preliminary data.</text>
</comment>
<dbReference type="InterPro" id="IPR047156">
    <property type="entry name" value="Teg/CotR/CapV-like"/>
</dbReference>
<dbReference type="PANTHER" id="PTHR24138:SF10">
    <property type="entry name" value="PHOSPHOLIPASE A2"/>
    <property type="match status" value="1"/>
</dbReference>
<dbReference type="OrthoDB" id="10689917at2759"/>
<dbReference type="InParanoid" id="A0A2P6MT29"/>
<keyword evidence="2" id="KW-1185">Reference proteome</keyword>
<evidence type="ECO:0000313" key="2">
    <source>
        <dbReference type="Proteomes" id="UP000241769"/>
    </source>
</evidence>
<dbReference type="EMBL" id="MDYQ01000439">
    <property type="protein sequence ID" value="PRP74837.1"/>
    <property type="molecule type" value="Genomic_DNA"/>
</dbReference>
<sequence length="64" mass="7367">MLGKSEMICREILGDQYFRLDPQLEREISMDDPLVVPELTMVANECNLDAVFEWISSNLYKGTV</sequence>
<name>A0A2P6MT29_9EUKA</name>